<sequence length="74" mass="8546">MKTGVWIVERFGTVSSKKNKYRPQQRGFHGFHRKAGAKAHQIMMLSVQDHLRKRNVKFLAVHMPGELLNSLLTC</sequence>
<reference evidence="1 2" key="1">
    <citation type="submission" date="2019-09" db="EMBL/GenBank/DDBJ databases">
        <title>Taxonomy of Antarctic Massilia spp.: description of Massilia rubra sp. nov., Massilia aquatica sp. nov., Massilia mucilaginosa sp. nov., Massilia frigida sp. nov. isolated from streams, lakes and regoliths.</title>
        <authorList>
            <person name="Holochova P."/>
            <person name="Sedlacek I."/>
            <person name="Kralova S."/>
            <person name="Maslanova I."/>
            <person name="Busse H.-J."/>
            <person name="Stankova E."/>
            <person name="Vrbovska V."/>
            <person name="Kovarovic V."/>
            <person name="Bartak M."/>
            <person name="Svec P."/>
            <person name="Pantucek R."/>
        </authorList>
    </citation>
    <scope>NUCLEOTIDE SEQUENCE [LARGE SCALE GENOMIC DNA]</scope>
    <source>
        <strain evidence="1 2">CCM 8693</strain>
    </source>
</reference>
<organism evidence="1 2">
    <name type="scientific">Massilia aquatica</name>
    <dbReference type="NCBI Taxonomy" id="2609000"/>
    <lineage>
        <taxon>Bacteria</taxon>
        <taxon>Pseudomonadati</taxon>
        <taxon>Pseudomonadota</taxon>
        <taxon>Betaproteobacteria</taxon>
        <taxon>Burkholderiales</taxon>
        <taxon>Oxalobacteraceae</taxon>
        <taxon>Telluria group</taxon>
        <taxon>Massilia</taxon>
    </lineage>
</organism>
<evidence type="ECO:0008006" key="3">
    <source>
        <dbReference type="Google" id="ProtNLM"/>
    </source>
</evidence>
<dbReference type="RefSeq" id="WP_167075556.1">
    <property type="nucleotide sequence ID" value="NZ_VVIW01000002.1"/>
</dbReference>
<protein>
    <recommendedName>
        <fullName evidence="3">Transposase</fullName>
    </recommendedName>
</protein>
<evidence type="ECO:0000313" key="1">
    <source>
        <dbReference type="EMBL" id="NHZ39711.1"/>
    </source>
</evidence>
<accession>A0ABX0MC55</accession>
<gene>
    <name evidence="1" type="ORF">F1609_05935</name>
</gene>
<dbReference type="EMBL" id="VVIW01000002">
    <property type="protein sequence ID" value="NHZ39711.1"/>
    <property type="molecule type" value="Genomic_DNA"/>
</dbReference>
<comment type="caution">
    <text evidence="1">The sequence shown here is derived from an EMBL/GenBank/DDBJ whole genome shotgun (WGS) entry which is preliminary data.</text>
</comment>
<name>A0ABX0MC55_9BURK</name>
<proteinExistence type="predicted"/>
<keyword evidence="2" id="KW-1185">Reference proteome</keyword>
<dbReference type="Proteomes" id="UP000819052">
    <property type="component" value="Unassembled WGS sequence"/>
</dbReference>
<evidence type="ECO:0000313" key="2">
    <source>
        <dbReference type="Proteomes" id="UP000819052"/>
    </source>
</evidence>